<feature type="domain" description="NB-ARC" evidence="2">
    <location>
        <begin position="341"/>
        <end position="508"/>
    </location>
</feature>
<keyword evidence="5" id="KW-1185">Reference proteome</keyword>
<dbReference type="Pfam" id="PF13374">
    <property type="entry name" value="TPR_10"/>
    <property type="match status" value="1"/>
</dbReference>
<dbReference type="InterPro" id="IPR002182">
    <property type="entry name" value="NB-ARC"/>
</dbReference>
<evidence type="ECO:0000259" key="2">
    <source>
        <dbReference type="Pfam" id="PF00931"/>
    </source>
</evidence>
<dbReference type="SMART" id="SM00028">
    <property type="entry name" value="TPR"/>
    <property type="match status" value="6"/>
</dbReference>
<proteinExistence type="predicted"/>
<accession>A0A1J9RQP2</accession>
<dbReference type="PANTHER" id="PTHR46082:SF11">
    <property type="entry name" value="AAA+ ATPASE DOMAIN-CONTAINING PROTEIN-RELATED"/>
    <property type="match status" value="1"/>
</dbReference>
<dbReference type="Gene3D" id="3.40.50.1580">
    <property type="entry name" value="Nucleoside phosphorylase domain"/>
    <property type="match status" value="1"/>
</dbReference>
<dbReference type="SUPFAM" id="SSF52540">
    <property type="entry name" value="P-loop containing nucleoside triphosphate hydrolases"/>
    <property type="match status" value="1"/>
</dbReference>
<dbReference type="RefSeq" id="XP_020126129.1">
    <property type="nucleotide sequence ID" value="XM_020278524.1"/>
</dbReference>
<dbReference type="InterPro" id="IPR011990">
    <property type="entry name" value="TPR-like_helical_dom_sf"/>
</dbReference>
<gene>
    <name evidence="4" type="ORF">BKCO1_700005</name>
</gene>
<dbReference type="PANTHER" id="PTHR46082">
    <property type="entry name" value="ATP/GTP-BINDING PROTEIN-RELATED"/>
    <property type="match status" value="1"/>
</dbReference>
<feature type="compositionally biased region" description="Low complexity" evidence="1">
    <location>
        <begin position="1026"/>
        <end position="1049"/>
    </location>
</feature>
<feature type="compositionally biased region" description="Basic and acidic residues" evidence="1">
    <location>
        <begin position="1008"/>
        <end position="1017"/>
    </location>
</feature>
<feature type="compositionally biased region" description="Basic and acidic residues" evidence="1">
    <location>
        <begin position="1055"/>
        <end position="1067"/>
    </location>
</feature>
<dbReference type="EMBL" id="MNUE01000070">
    <property type="protein sequence ID" value="OJD29869.1"/>
    <property type="molecule type" value="Genomic_DNA"/>
</dbReference>
<dbReference type="InterPro" id="IPR035994">
    <property type="entry name" value="Nucleoside_phosphorylase_sf"/>
</dbReference>
<dbReference type="GO" id="GO:0043531">
    <property type="term" value="F:ADP binding"/>
    <property type="evidence" value="ECO:0007669"/>
    <property type="project" value="InterPro"/>
</dbReference>
<dbReference type="AlphaFoldDB" id="A0A1J9RQP2"/>
<dbReference type="InterPro" id="IPR053137">
    <property type="entry name" value="NLR-like"/>
</dbReference>
<evidence type="ECO:0000259" key="3">
    <source>
        <dbReference type="Pfam" id="PF01048"/>
    </source>
</evidence>
<dbReference type="InterPro" id="IPR027417">
    <property type="entry name" value="P-loop_NTPase"/>
</dbReference>
<dbReference type="Pfam" id="PF01048">
    <property type="entry name" value="PNP_UDP_1"/>
    <property type="match status" value="1"/>
</dbReference>
<dbReference type="InterPro" id="IPR000845">
    <property type="entry name" value="Nucleoside_phosphorylase_d"/>
</dbReference>
<dbReference type="Gene3D" id="1.25.40.10">
    <property type="entry name" value="Tetratricopeptide repeat domain"/>
    <property type="match status" value="2"/>
</dbReference>
<dbReference type="OrthoDB" id="20872at2759"/>
<evidence type="ECO:0000313" key="5">
    <source>
        <dbReference type="Proteomes" id="UP000183809"/>
    </source>
</evidence>
<dbReference type="Proteomes" id="UP000183809">
    <property type="component" value="Unassembled WGS sequence"/>
</dbReference>
<comment type="caution">
    <text evidence="4">The sequence shown here is derived from an EMBL/GenBank/DDBJ whole genome shotgun (WGS) entry which is preliminary data.</text>
</comment>
<name>A0A1J9RQP2_9PEZI</name>
<dbReference type="STRING" id="236234.A0A1J9RQP2"/>
<dbReference type="Pfam" id="PF00931">
    <property type="entry name" value="NB-ARC"/>
    <property type="match status" value="1"/>
</dbReference>
<reference evidence="4 5" key="1">
    <citation type="submission" date="2016-10" db="EMBL/GenBank/DDBJ databases">
        <title>Proteomics and genomics reveal pathogen-plant mechanisms compatible with a hemibiotrophic lifestyle of Diplodia corticola.</title>
        <authorList>
            <person name="Fernandes I."/>
            <person name="De Jonge R."/>
            <person name="Van De Peer Y."/>
            <person name="Devreese B."/>
            <person name="Alves A."/>
            <person name="Esteves A.C."/>
        </authorList>
    </citation>
    <scope>NUCLEOTIDE SEQUENCE [LARGE SCALE GENOMIC DNA]</scope>
    <source>
        <strain evidence="4 5">CBS 112549</strain>
    </source>
</reference>
<dbReference type="Pfam" id="PF13424">
    <property type="entry name" value="TPR_12"/>
    <property type="match status" value="2"/>
</dbReference>
<dbReference type="Gene3D" id="3.40.50.300">
    <property type="entry name" value="P-loop containing nucleotide triphosphate hydrolases"/>
    <property type="match status" value="1"/>
</dbReference>
<dbReference type="GO" id="GO:0003824">
    <property type="term" value="F:catalytic activity"/>
    <property type="evidence" value="ECO:0007669"/>
    <property type="project" value="InterPro"/>
</dbReference>
<sequence length="1067" mass="117983">MTRRLGRDDYTVGWVCALPIELAASQEMLDDEHEDLAQDSNDANIYTLGSIGEHNVVIACLPAGQTGTNSAAAVAMQMKSAFRSIRFGLMVGIGGGVPGAGADVRLGDVVVSQPGKGYGGVIQYDFGKSTPSGFERSGFLNTPPPILLAALAKLRANLDRGKSSLSVHISKVGRLPKFSRAYAGDDVLFDAGYDHVGGSSCASCDNTQKLQREARAVDTPEVHYGTIASANQVMRVAATRDQISSEFGEVLCFEMEAAGLMNSFPCLVIRGICDYADSHKNKRWQPYAAGTAAACAKELLRVIPVMDVLRTQTADEMTRDRTPIFYLPFLRNRQFVGRRAELDVLKQKLLVDKDCQTMAISGLGGVGKTQVALQFACSVKEEHPDLSIFWVQASSMETFERSCMEVATALGILQESKDDAKRLVQRWLCGKKAGRWLLIVDNADDLDLLRGSEQTKGLLTFLPKSEDGLTIFTTRHGEVAQSLAGNDVVEIGKMTTQEAVDLVRKSLLRKNPLDNDEIVTDLLHELDYLPLAITQAVAYINTRKSRISDYLRLLKNADEDTVIILSRDFDDRTRYPNSANAVAKTWTITFNKILEYDKPAADLLGFISCIEWKAIPYSMLPAHHSQARLEEAIGTLCAYSFLERRGDGDKFDMHRLVHLATGIWIGQKGAAATTSAAALKHLLEVFPADVWENRDIWRDYLPHAARIDKNEQCQGTEEKSELCFGVGRCLFIDGRIKEAVRWLRESCEWRDINLAEDHSLRLASQHALAIAYRENGQVKDAIELLERIVAIQAKVLAEDHPNRLASQHQLAIAYHKNRQVKDAVELLERVVAIRTEVLAEDHPSRLVSQHVLAVAYQETGQVKDAVELLERIVAIQAKVLAEDHPSQLASQHQLAIAYHENGQVKNVVGLLERAVAIEAKVLVEDHPSRLTSQYNLAIAYWRNGRVRDAVELLERVVAIRAKVLAEDHPDRLGSESALASFYNDLSDKSETGQILESSTNGSDTEDEDGRRFDRASEVPRATPYNSSASVAVSDQSAADQGQEPKSSNSSKRRLLKWEAGKRHFQEG</sequence>
<dbReference type="InterPro" id="IPR019734">
    <property type="entry name" value="TPR_rpt"/>
</dbReference>
<dbReference type="SUPFAM" id="SSF53167">
    <property type="entry name" value="Purine and uridine phosphorylases"/>
    <property type="match status" value="1"/>
</dbReference>
<evidence type="ECO:0000256" key="1">
    <source>
        <dbReference type="SAM" id="MobiDB-lite"/>
    </source>
</evidence>
<dbReference type="GO" id="GO:0009116">
    <property type="term" value="P:nucleoside metabolic process"/>
    <property type="evidence" value="ECO:0007669"/>
    <property type="project" value="InterPro"/>
</dbReference>
<protein>
    <submittedName>
        <fullName evidence="4">Kinesin light chain</fullName>
    </submittedName>
</protein>
<organism evidence="4 5">
    <name type="scientific">Diplodia corticola</name>
    <dbReference type="NCBI Taxonomy" id="236234"/>
    <lineage>
        <taxon>Eukaryota</taxon>
        <taxon>Fungi</taxon>
        <taxon>Dikarya</taxon>
        <taxon>Ascomycota</taxon>
        <taxon>Pezizomycotina</taxon>
        <taxon>Dothideomycetes</taxon>
        <taxon>Dothideomycetes incertae sedis</taxon>
        <taxon>Botryosphaeriales</taxon>
        <taxon>Botryosphaeriaceae</taxon>
        <taxon>Diplodia</taxon>
    </lineage>
</organism>
<feature type="compositionally biased region" description="Polar residues" evidence="1">
    <location>
        <begin position="991"/>
        <end position="1002"/>
    </location>
</feature>
<evidence type="ECO:0000313" key="4">
    <source>
        <dbReference type="EMBL" id="OJD29869.1"/>
    </source>
</evidence>
<dbReference type="GeneID" id="31018785"/>
<dbReference type="SUPFAM" id="SSF48452">
    <property type="entry name" value="TPR-like"/>
    <property type="match status" value="2"/>
</dbReference>
<feature type="domain" description="Nucleoside phosphorylase" evidence="3">
    <location>
        <begin position="12"/>
        <end position="300"/>
    </location>
</feature>
<feature type="region of interest" description="Disordered" evidence="1">
    <location>
        <begin position="989"/>
        <end position="1067"/>
    </location>
</feature>